<proteinExistence type="predicted"/>
<reference evidence="1" key="1">
    <citation type="submission" date="2018-05" db="EMBL/GenBank/DDBJ databases">
        <authorList>
            <person name="Lanie J.A."/>
            <person name="Ng W.-L."/>
            <person name="Kazmierczak K.M."/>
            <person name="Andrzejewski T.M."/>
            <person name="Davidsen T.M."/>
            <person name="Wayne K.J."/>
            <person name="Tettelin H."/>
            <person name="Glass J.I."/>
            <person name="Rusch D."/>
            <person name="Podicherti R."/>
            <person name="Tsui H.-C.T."/>
            <person name="Winkler M.E."/>
        </authorList>
    </citation>
    <scope>NUCLEOTIDE SEQUENCE</scope>
</reference>
<feature type="non-terminal residue" evidence="1">
    <location>
        <position position="29"/>
    </location>
</feature>
<sequence>MIAGINGIIESKGDGWLNVNVGGVTFHIS</sequence>
<gene>
    <name evidence="1" type="ORF">METZ01_LOCUS141188</name>
</gene>
<organism evidence="1">
    <name type="scientific">marine metagenome</name>
    <dbReference type="NCBI Taxonomy" id="408172"/>
    <lineage>
        <taxon>unclassified sequences</taxon>
        <taxon>metagenomes</taxon>
        <taxon>ecological metagenomes</taxon>
    </lineage>
</organism>
<evidence type="ECO:0008006" key="2">
    <source>
        <dbReference type="Google" id="ProtNLM"/>
    </source>
</evidence>
<name>A0A381ZGT4_9ZZZZ</name>
<protein>
    <recommendedName>
        <fullName evidence="2">Holliday junction branch migration protein RuvA</fullName>
    </recommendedName>
</protein>
<evidence type="ECO:0000313" key="1">
    <source>
        <dbReference type="EMBL" id="SVA88334.1"/>
    </source>
</evidence>
<accession>A0A381ZGT4</accession>
<dbReference type="EMBL" id="UINC01021229">
    <property type="protein sequence ID" value="SVA88334.1"/>
    <property type="molecule type" value="Genomic_DNA"/>
</dbReference>
<dbReference type="AlphaFoldDB" id="A0A381ZGT4"/>